<keyword evidence="9" id="KW-1185">Reference proteome</keyword>
<dbReference type="PANTHER" id="PTHR47424">
    <property type="entry name" value="REGULATORY PROTEIN GAL4"/>
    <property type="match status" value="1"/>
</dbReference>
<dbReference type="GO" id="GO:0008270">
    <property type="term" value="F:zinc ion binding"/>
    <property type="evidence" value="ECO:0007669"/>
    <property type="project" value="InterPro"/>
</dbReference>
<evidence type="ECO:0000256" key="2">
    <source>
        <dbReference type="ARBA" id="ARBA00023015"/>
    </source>
</evidence>
<dbReference type="InterPro" id="IPR007219">
    <property type="entry name" value="XnlR_reg_dom"/>
</dbReference>
<evidence type="ECO:0000256" key="6">
    <source>
        <dbReference type="SAM" id="MobiDB-lite"/>
    </source>
</evidence>
<organism evidence="8 9">
    <name type="scientific">Penicillium roqueforti (strain FM164)</name>
    <dbReference type="NCBI Taxonomy" id="1365484"/>
    <lineage>
        <taxon>Eukaryota</taxon>
        <taxon>Fungi</taxon>
        <taxon>Dikarya</taxon>
        <taxon>Ascomycota</taxon>
        <taxon>Pezizomycotina</taxon>
        <taxon>Eurotiomycetes</taxon>
        <taxon>Eurotiomycetidae</taxon>
        <taxon>Eurotiales</taxon>
        <taxon>Aspergillaceae</taxon>
        <taxon>Penicillium</taxon>
    </lineage>
</organism>
<proteinExistence type="predicted"/>
<evidence type="ECO:0000256" key="4">
    <source>
        <dbReference type="ARBA" id="ARBA00023163"/>
    </source>
</evidence>
<dbReference type="AlphaFoldDB" id="W6QFN9"/>
<dbReference type="CDD" id="cd00067">
    <property type="entry name" value="GAL4"/>
    <property type="match status" value="1"/>
</dbReference>
<dbReference type="OMA" id="QANHWYL"/>
<feature type="domain" description="Zn(2)-C6 fungal-type" evidence="7">
    <location>
        <begin position="9"/>
        <end position="38"/>
    </location>
</feature>
<keyword evidence="4" id="KW-0804">Transcription</keyword>
<accession>W6QFN9</accession>
<keyword evidence="3 8" id="KW-0238">DNA-binding</keyword>
<dbReference type="Proteomes" id="UP000030686">
    <property type="component" value="Unassembled WGS sequence"/>
</dbReference>
<dbReference type="EMBL" id="HG792016">
    <property type="protein sequence ID" value="CDM32999.1"/>
    <property type="molecule type" value="Genomic_DNA"/>
</dbReference>
<sequence>MAPSRVRSACARCRRQKLKCDDTRPCQLCIRSDAECTDVINKRRRKNTRAQSQSRKPPENRPLLTETAPSHDPSPGLQTHVGPGGNHATDLVTSQRERAHSTFHHAQELFRNHMTTLRDSDAIPDGAPANKLPQVQGSRIPIFDIIGMQLPSTPVTLALLDAYLQANHWYLSMFHEPSFRARLVTILRTEARFSNHDTLHSLDSQFNLQQCKATWIKAVEDHIFWILKEATLESIACAVLMSIEYLLERKTQLSFTMSGLGSRAAQAMSLHDEATWEPLDFIEIQVRRRVWWSIYMVDVYIAQAYGKPSVLPTVQFNVCEPKDLDDTMATCPGIGSYEVREDGTFKPVTIFSYNRYKAQLYSIADPTAHSIRLPHIKRTYARLLDWEKTVPRELKLGSFSEDQSMIDDPARRVFSLQALTLQVSYDYKHLILFRPFLLSRKYLSVRLHDGPIESQDRSDTTIRDQLFTSALRMSSICRWQNILSILGNTTSAVQLCFQCFTAGVVLAMLALSELSSPRLSECKQGLARLIKSLEVAGSGSPLSRQSVDILMEAMHLISAEEVKELVSRAGKPAEDLRDVVSDSVTWSADSCGASDAQHAMQPDAVHGPGIWAELDLTPDESEPEILNSISLYQSLASLF</sequence>
<dbReference type="SUPFAM" id="SSF57701">
    <property type="entry name" value="Zn2/Cys6 DNA-binding domain"/>
    <property type="match status" value="1"/>
</dbReference>
<dbReference type="PANTHER" id="PTHR47424:SF3">
    <property type="entry name" value="REGULATORY PROTEIN GAL4"/>
    <property type="match status" value="1"/>
</dbReference>
<dbReference type="SMART" id="SM00906">
    <property type="entry name" value="Fungal_trans"/>
    <property type="match status" value="1"/>
</dbReference>
<feature type="region of interest" description="Disordered" evidence="6">
    <location>
        <begin position="44"/>
        <end position="89"/>
    </location>
</feature>
<dbReference type="Pfam" id="PF04082">
    <property type="entry name" value="Fungal_trans"/>
    <property type="match status" value="1"/>
</dbReference>
<evidence type="ECO:0000256" key="1">
    <source>
        <dbReference type="ARBA" id="ARBA00022723"/>
    </source>
</evidence>
<evidence type="ECO:0000256" key="5">
    <source>
        <dbReference type="ARBA" id="ARBA00023242"/>
    </source>
</evidence>
<keyword evidence="2" id="KW-0805">Transcription regulation</keyword>
<dbReference type="STRING" id="1365484.W6QFN9"/>
<protein>
    <submittedName>
        <fullName evidence="8">Zn(2)-C6 fungal-type DNA-binding domain</fullName>
    </submittedName>
</protein>
<name>W6QFN9_PENRF</name>
<dbReference type="InterPro" id="IPR001138">
    <property type="entry name" value="Zn2Cys6_DnaBD"/>
</dbReference>
<evidence type="ECO:0000313" key="8">
    <source>
        <dbReference type="EMBL" id="CDM32999.1"/>
    </source>
</evidence>
<evidence type="ECO:0000313" key="9">
    <source>
        <dbReference type="Proteomes" id="UP000030686"/>
    </source>
</evidence>
<dbReference type="InterPro" id="IPR036864">
    <property type="entry name" value="Zn2-C6_fun-type_DNA-bd_sf"/>
</dbReference>
<dbReference type="OrthoDB" id="3266505at2759"/>
<dbReference type="PROSITE" id="PS00463">
    <property type="entry name" value="ZN2_CY6_FUNGAL_1"/>
    <property type="match status" value="1"/>
</dbReference>
<dbReference type="CDD" id="cd12148">
    <property type="entry name" value="fungal_TF_MHR"/>
    <property type="match status" value="1"/>
</dbReference>
<dbReference type="PROSITE" id="PS50048">
    <property type="entry name" value="ZN2_CY6_FUNGAL_2"/>
    <property type="match status" value="1"/>
</dbReference>
<dbReference type="InterPro" id="IPR051127">
    <property type="entry name" value="Fungal_SecMet_Regulators"/>
</dbReference>
<keyword evidence="1" id="KW-0479">Metal-binding</keyword>
<dbReference type="GO" id="GO:0006351">
    <property type="term" value="P:DNA-templated transcription"/>
    <property type="evidence" value="ECO:0007669"/>
    <property type="project" value="InterPro"/>
</dbReference>
<keyword evidence="5" id="KW-0539">Nucleus</keyword>
<dbReference type="SMART" id="SM00066">
    <property type="entry name" value="GAL4"/>
    <property type="match status" value="1"/>
</dbReference>
<evidence type="ECO:0000256" key="3">
    <source>
        <dbReference type="ARBA" id="ARBA00023125"/>
    </source>
</evidence>
<gene>
    <name evidence="8" type="ORF">PROQFM164_S02g003150</name>
</gene>
<dbReference type="Gene3D" id="4.10.240.10">
    <property type="entry name" value="Zn(2)-C6 fungal-type DNA-binding domain"/>
    <property type="match status" value="1"/>
</dbReference>
<dbReference type="GO" id="GO:0003677">
    <property type="term" value="F:DNA binding"/>
    <property type="evidence" value="ECO:0007669"/>
    <property type="project" value="UniProtKB-KW"/>
</dbReference>
<dbReference type="Pfam" id="PF00172">
    <property type="entry name" value="Zn_clus"/>
    <property type="match status" value="1"/>
</dbReference>
<evidence type="ECO:0000259" key="7">
    <source>
        <dbReference type="PROSITE" id="PS50048"/>
    </source>
</evidence>
<dbReference type="GO" id="GO:0000981">
    <property type="term" value="F:DNA-binding transcription factor activity, RNA polymerase II-specific"/>
    <property type="evidence" value="ECO:0007669"/>
    <property type="project" value="InterPro"/>
</dbReference>
<reference evidence="8" key="1">
    <citation type="journal article" date="2014" name="Nat. Commun.">
        <title>Multiple recent horizontal transfers of a large genomic region in cheese making fungi.</title>
        <authorList>
            <person name="Cheeseman K."/>
            <person name="Ropars J."/>
            <person name="Renault P."/>
            <person name="Dupont J."/>
            <person name="Gouzy J."/>
            <person name="Branca A."/>
            <person name="Abraham A.L."/>
            <person name="Ceppi M."/>
            <person name="Conseiller E."/>
            <person name="Debuchy R."/>
            <person name="Malagnac F."/>
            <person name="Goarin A."/>
            <person name="Silar P."/>
            <person name="Lacoste S."/>
            <person name="Sallet E."/>
            <person name="Bensimon A."/>
            <person name="Giraud T."/>
            <person name="Brygoo Y."/>
        </authorList>
    </citation>
    <scope>NUCLEOTIDE SEQUENCE [LARGE SCALE GENOMIC DNA]</scope>
    <source>
        <strain evidence="8">FM164</strain>
    </source>
</reference>